<feature type="domain" description="Type II secretion system protein GspC N-terminal" evidence="9">
    <location>
        <begin position="15"/>
        <end position="150"/>
    </location>
</feature>
<evidence type="ECO:0000256" key="6">
    <source>
        <dbReference type="ARBA" id="ARBA00022927"/>
    </source>
</evidence>
<proteinExistence type="predicted"/>
<dbReference type="Gene3D" id="2.30.30.830">
    <property type="match status" value="1"/>
</dbReference>
<dbReference type="GO" id="GO:0015031">
    <property type="term" value="P:protein transport"/>
    <property type="evidence" value="ECO:0007669"/>
    <property type="project" value="UniProtKB-KW"/>
</dbReference>
<keyword evidence="4" id="KW-0997">Cell inner membrane</keyword>
<evidence type="ECO:0000256" key="4">
    <source>
        <dbReference type="ARBA" id="ARBA00022519"/>
    </source>
</evidence>
<organism evidence="10 11">
    <name type="scientific">Halovibrio salipaludis</name>
    <dbReference type="NCBI Taxonomy" id="2032626"/>
    <lineage>
        <taxon>Bacteria</taxon>
        <taxon>Pseudomonadati</taxon>
        <taxon>Pseudomonadota</taxon>
        <taxon>Gammaproteobacteria</taxon>
        <taxon>Oceanospirillales</taxon>
        <taxon>Halomonadaceae</taxon>
        <taxon>Halovibrio</taxon>
    </lineage>
</organism>
<dbReference type="GO" id="GO:0005886">
    <property type="term" value="C:plasma membrane"/>
    <property type="evidence" value="ECO:0007669"/>
    <property type="project" value="UniProtKB-SubCell"/>
</dbReference>
<evidence type="ECO:0000256" key="8">
    <source>
        <dbReference type="ARBA" id="ARBA00023136"/>
    </source>
</evidence>
<name>A0A2A2F258_9GAMM</name>
<gene>
    <name evidence="10" type="ORF">CK501_13160</name>
</gene>
<keyword evidence="6" id="KW-0653">Protein transport</keyword>
<accession>A0A2A2F258</accession>
<dbReference type="InterPro" id="IPR024961">
    <property type="entry name" value="T2SS_GspC_N"/>
</dbReference>
<evidence type="ECO:0000256" key="2">
    <source>
        <dbReference type="ARBA" id="ARBA00022448"/>
    </source>
</evidence>
<sequence>MSRWPVRLAHLLLVVLVVQLGWKGGQWTWRVIWPAPSDPVELALTQGDPQRAAGSSIPLREIALFGRAASGEQGNVSRVERETAPETGLTLTLHGVFLATRGKGSSAILSGRDGAAERYAVGDELPGGAELVAVEPDRILLQRNGEVESLGFDDDGLTLGGVAAAGERTEDSRAGVERAIEALEEDPEEAIARAGFRPNEDGPGYVYDGTNDKLSDMNLQPGDVIISVNGQQLGDIEADRANLERWMNSDRLDLEIKRGGTRFSFTVPVP</sequence>
<dbReference type="EMBL" id="NSKD01000007">
    <property type="protein sequence ID" value="PAU78633.1"/>
    <property type="molecule type" value="Genomic_DNA"/>
</dbReference>
<evidence type="ECO:0000256" key="7">
    <source>
        <dbReference type="ARBA" id="ARBA00022989"/>
    </source>
</evidence>
<dbReference type="RefSeq" id="WP_095618207.1">
    <property type="nucleotide sequence ID" value="NZ_NSKD01000007.1"/>
</dbReference>
<evidence type="ECO:0000259" key="9">
    <source>
        <dbReference type="Pfam" id="PF11356"/>
    </source>
</evidence>
<dbReference type="AlphaFoldDB" id="A0A2A2F258"/>
<evidence type="ECO:0000256" key="1">
    <source>
        <dbReference type="ARBA" id="ARBA00004533"/>
    </source>
</evidence>
<keyword evidence="7" id="KW-1133">Transmembrane helix</keyword>
<keyword evidence="2" id="KW-0813">Transport</keyword>
<reference evidence="10 11" key="1">
    <citation type="submission" date="2017-08" db="EMBL/GenBank/DDBJ databases">
        <title>Halovibrio sewagensis sp. nov., isolated from wastewater of high salinity.</title>
        <authorList>
            <person name="Dong X."/>
            <person name="Zhang G."/>
        </authorList>
    </citation>
    <scope>NUCLEOTIDE SEQUENCE [LARGE SCALE GENOMIC DNA]</scope>
    <source>
        <strain evidence="10 11">YL5-2</strain>
    </source>
</reference>
<evidence type="ECO:0000313" key="11">
    <source>
        <dbReference type="Proteomes" id="UP000218896"/>
    </source>
</evidence>
<keyword evidence="5" id="KW-0812">Transmembrane</keyword>
<evidence type="ECO:0000313" key="10">
    <source>
        <dbReference type="EMBL" id="PAU78633.1"/>
    </source>
</evidence>
<keyword evidence="11" id="KW-1185">Reference proteome</keyword>
<protein>
    <submittedName>
        <fullName evidence="10">General secretion pathway protein GspC</fullName>
    </submittedName>
</protein>
<comment type="caution">
    <text evidence="10">The sequence shown here is derived from an EMBL/GenBank/DDBJ whole genome shotgun (WGS) entry which is preliminary data.</text>
</comment>
<dbReference type="OrthoDB" id="5574088at2"/>
<keyword evidence="8" id="KW-0472">Membrane</keyword>
<keyword evidence="3" id="KW-1003">Cell membrane</keyword>
<dbReference type="InterPro" id="IPR036034">
    <property type="entry name" value="PDZ_sf"/>
</dbReference>
<comment type="subcellular location">
    <subcellularLocation>
        <location evidence="1">Cell inner membrane</location>
    </subcellularLocation>
</comment>
<dbReference type="Gene3D" id="2.30.42.10">
    <property type="match status" value="1"/>
</dbReference>
<dbReference type="Pfam" id="PF11356">
    <property type="entry name" value="T2SSC"/>
    <property type="match status" value="1"/>
</dbReference>
<evidence type="ECO:0000256" key="3">
    <source>
        <dbReference type="ARBA" id="ARBA00022475"/>
    </source>
</evidence>
<dbReference type="Proteomes" id="UP000218896">
    <property type="component" value="Unassembled WGS sequence"/>
</dbReference>
<dbReference type="SUPFAM" id="SSF50156">
    <property type="entry name" value="PDZ domain-like"/>
    <property type="match status" value="1"/>
</dbReference>
<evidence type="ECO:0000256" key="5">
    <source>
        <dbReference type="ARBA" id="ARBA00022692"/>
    </source>
</evidence>